<comment type="similarity">
    <text evidence="2">Belongs to the AB hydrolase superfamily. Epoxide hydrolase family.</text>
</comment>
<dbReference type="PANTHER" id="PTHR43329">
    <property type="entry name" value="EPOXIDE HYDROLASE"/>
    <property type="match status" value="1"/>
</dbReference>
<proteinExistence type="inferred from homology"/>
<accession>A0A0B7B8T7</accession>
<gene>
    <name evidence="5" type="primary">ORF170235</name>
</gene>
<dbReference type="AlphaFoldDB" id="A0A0B7B8T7"/>
<evidence type="ECO:0000259" key="4">
    <source>
        <dbReference type="Pfam" id="PF00561"/>
    </source>
</evidence>
<keyword evidence="1" id="KW-0378">Hydrolase</keyword>
<dbReference type="InterPro" id="IPR029058">
    <property type="entry name" value="AB_hydrolase_fold"/>
</dbReference>
<dbReference type="InterPro" id="IPR000073">
    <property type="entry name" value="AB_hydrolase_1"/>
</dbReference>
<evidence type="ECO:0000256" key="1">
    <source>
        <dbReference type="ARBA" id="ARBA00022801"/>
    </source>
</evidence>
<dbReference type="Gene3D" id="3.40.50.1820">
    <property type="entry name" value="alpha/beta hydrolase"/>
    <property type="match status" value="1"/>
</dbReference>
<dbReference type="SUPFAM" id="SSF53474">
    <property type="entry name" value="alpha/beta-Hydrolases"/>
    <property type="match status" value="1"/>
</dbReference>
<dbReference type="Pfam" id="PF00561">
    <property type="entry name" value="Abhydrolase_1"/>
    <property type="match status" value="1"/>
</dbReference>
<name>A0A0B7B8T7_9EUPU</name>
<keyword evidence="3" id="KW-0472">Membrane</keyword>
<feature type="transmembrane region" description="Helical" evidence="3">
    <location>
        <begin position="6"/>
        <end position="26"/>
    </location>
</feature>
<dbReference type="PRINTS" id="PR00412">
    <property type="entry name" value="EPOXHYDRLASE"/>
</dbReference>
<organism evidence="5">
    <name type="scientific">Arion vulgaris</name>
    <dbReference type="NCBI Taxonomy" id="1028688"/>
    <lineage>
        <taxon>Eukaryota</taxon>
        <taxon>Metazoa</taxon>
        <taxon>Spiralia</taxon>
        <taxon>Lophotrochozoa</taxon>
        <taxon>Mollusca</taxon>
        <taxon>Gastropoda</taxon>
        <taxon>Heterobranchia</taxon>
        <taxon>Euthyneura</taxon>
        <taxon>Panpulmonata</taxon>
        <taxon>Eupulmonata</taxon>
        <taxon>Stylommatophora</taxon>
        <taxon>Helicina</taxon>
        <taxon>Arionoidea</taxon>
        <taxon>Arionidae</taxon>
        <taxon>Arion</taxon>
    </lineage>
</organism>
<dbReference type="GO" id="GO:0004301">
    <property type="term" value="F:epoxide hydrolase activity"/>
    <property type="evidence" value="ECO:0007669"/>
    <property type="project" value="UniProtKB-ARBA"/>
</dbReference>
<sequence>MSEIGYSIKLWTNAVLYGTIVLFMLLKKAFVNGFGNVFYWKRWDRPACLDDPKHGTHGFLKLKDVSIHYVASGPENKPLMLFVHGFPEFWYSWRHQIKEFQKDYRVVAIDQRGYSESSKPSGKHNYSLVKLMSDLEQVILALGYKSCILVAHDWGGIVAWTFSSYYPQCVDKMIMLNAPPIPLFLSILNANKAQAKKSWYMFFFQLPCLPELWIKNGNYEIFDLVFSLGSQGTDSQTRDKLYDENIAPYKYTFSQTGALTPPINYYRCWFRGKVEDRCNHDLKYKMPILLIWGCKDTYLDIDLPNALEKEVPGIEVRKLPECGHFLQNDSPNDVNKAMREWLSKK</sequence>
<dbReference type="PRINTS" id="PR00111">
    <property type="entry name" value="ABHYDROLASE"/>
</dbReference>
<dbReference type="EMBL" id="HACG01042462">
    <property type="protein sequence ID" value="CEK89327.1"/>
    <property type="molecule type" value="Transcribed_RNA"/>
</dbReference>
<keyword evidence="3" id="KW-1133">Transmembrane helix</keyword>
<evidence type="ECO:0000256" key="2">
    <source>
        <dbReference type="ARBA" id="ARBA00038334"/>
    </source>
</evidence>
<keyword evidence="3" id="KW-0812">Transmembrane</keyword>
<dbReference type="InterPro" id="IPR000639">
    <property type="entry name" value="Epox_hydrolase-like"/>
</dbReference>
<feature type="domain" description="AB hydrolase-1" evidence="4">
    <location>
        <begin position="78"/>
        <end position="329"/>
    </location>
</feature>
<evidence type="ECO:0000313" key="5">
    <source>
        <dbReference type="EMBL" id="CEK89327.1"/>
    </source>
</evidence>
<reference evidence="5" key="1">
    <citation type="submission" date="2014-12" db="EMBL/GenBank/DDBJ databases">
        <title>Insight into the proteome of Arion vulgaris.</title>
        <authorList>
            <person name="Aradska J."/>
            <person name="Bulat T."/>
            <person name="Smidak R."/>
            <person name="Sarate P."/>
            <person name="Gangsoo J."/>
            <person name="Sialana F."/>
            <person name="Bilban M."/>
            <person name="Lubec G."/>
        </authorList>
    </citation>
    <scope>NUCLEOTIDE SEQUENCE</scope>
    <source>
        <tissue evidence="5">Skin</tissue>
    </source>
</reference>
<protein>
    <recommendedName>
        <fullName evidence="4">AB hydrolase-1 domain-containing protein</fullName>
    </recommendedName>
</protein>
<evidence type="ECO:0000256" key="3">
    <source>
        <dbReference type="SAM" id="Phobius"/>
    </source>
</evidence>